<organism evidence="1 2">
    <name type="scientific">Malacoplasma iowae 695</name>
    <dbReference type="NCBI Taxonomy" id="1048830"/>
    <lineage>
        <taxon>Bacteria</taxon>
        <taxon>Bacillati</taxon>
        <taxon>Mycoplasmatota</taxon>
        <taxon>Mycoplasmoidales</taxon>
        <taxon>Mycoplasmoidaceae</taxon>
        <taxon>Malacoplasma</taxon>
    </lineage>
</organism>
<protein>
    <submittedName>
        <fullName evidence="1">Uncharacterized protein</fullName>
    </submittedName>
</protein>
<name>A0A6P1LFN4_MALIO</name>
<reference evidence="2" key="1">
    <citation type="submission" date="2018-11" db="EMBL/GenBank/DDBJ databases">
        <title>The first complete genome sequence of Mycoplasma iowae strain 695.</title>
        <authorList>
            <person name="Ghanem M."/>
            <person name="El-Gazzar M."/>
        </authorList>
    </citation>
    <scope>NUCLEOTIDE SEQUENCE [LARGE SCALE GENOMIC DNA]</scope>
    <source>
        <strain evidence="2">695</strain>
    </source>
</reference>
<dbReference type="Proteomes" id="UP000464283">
    <property type="component" value="Chromosome"/>
</dbReference>
<dbReference type="OrthoDB" id="9791620at2"/>
<evidence type="ECO:0000313" key="1">
    <source>
        <dbReference type="EMBL" id="QHG89440.1"/>
    </source>
</evidence>
<dbReference type="RefSeq" id="WP_004024528.1">
    <property type="nucleotide sequence ID" value="NZ_AGFP01000002.1"/>
</dbReference>
<evidence type="ECO:0000313" key="2">
    <source>
        <dbReference type="Proteomes" id="UP000464283"/>
    </source>
</evidence>
<dbReference type="SUPFAM" id="SSF52540">
    <property type="entry name" value="P-loop containing nucleoside triphosphate hydrolases"/>
    <property type="match status" value="1"/>
</dbReference>
<proteinExistence type="predicted"/>
<gene>
    <name evidence="1" type="ORF">EER00_00815</name>
</gene>
<dbReference type="AlphaFoldDB" id="A0A6P1LFN4"/>
<dbReference type="EMBL" id="CP033512">
    <property type="protein sequence ID" value="QHG89440.1"/>
    <property type="molecule type" value="Genomic_DNA"/>
</dbReference>
<sequence length="541" mass="63104">MIKAIYFKKTDSLDESEGLIKIDFDRHINVIVGPKGGGKSTLFDLLASIKNGYLPSNVIDALKNHGLEFVKAEEFNGETILSSTLSKKNEKDKFNDFYKRNDVIFQDDPIKKDLNKSDDIEKEKYNYAKEIVQKQFDKVSNIINRIQNFYNMIYSLINGSHNSINWANTFNFKKTKDDLNIISHLNFSISKFKSLKDIETKNINKIIENSKEQIGLMKSFKENIDLTSVYKDDKFNSDYQKILGNIIENHNQLTQLLLNRNKLTKKIANVFDAFNIAYIRQINKIKELDYNNQGLKTFEKTSKDYFANFAKQIIKLKKIFYELTNTSLEIKFDKEELEHTFLTYKMPQDGVKFDDDFIYDLLKIVLNTPKSEKDLYRWIHENQKETKSKKDFDQNKIINKISKELVNFVQVYADGYDYKTLSLGQRSIYGIKYKLKRSNNQDLFLDQPEDNLDNNTIATTILDLIQERKEQQVFIVTHNANIGILSNPEKVIVADLNNKINPYQEGKISLDKNSNDTTTTFYLEGGFKYLEARYIKAKGEN</sequence>
<dbReference type="KEGG" id="miw:EER00_00815"/>
<accession>A0A6P1LFN4</accession>
<dbReference type="InterPro" id="IPR027417">
    <property type="entry name" value="P-loop_NTPase"/>
</dbReference>
<dbReference type="Gene3D" id="3.40.50.300">
    <property type="entry name" value="P-loop containing nucleotide triphosphate hydrolases"/>
    <property type="match status" value="2"/>
</dbReference>
<dbReference type="GeneID" id="96866721"/>